<comment type="caution">
    <text evidence="3">The sequence shown here is derived from an EMBL/GenBank/DDBJ whole genome shotgun (WGS) entry which is preliminary data.</text>
</comment>
<proteinExistence type="predicted"/>
<dbReference type="FunFam" id="1.10.510.10:FF:001927">
    <property type="entry name" value="Receptor protein-tyrosine kinase"/>
    <property type="match status" value="1"/>
</dbReference>
<dbReference type="GO" id="GO:0007169">
    <property type="term" value="P:cell surface receptor protein tyrosine kinase signaling pathway"/>
    <property type="evidence" value="ECO:0007669"/>
    <property type="project" value="TreeGrafter"/>
</dbReference>
<gene>
    <name evidence="3" type="ORF">OS493_021548</name>
</gene>
<keyword evidence="4" id="KW-1185">Reference proteome</keyword>
<dbReference type="AlphaFoldDB" id="A0A9X0CJZ7"/>
<evidence type="ECO:0000313" key="4">
    <source>
        <dbReference type="Proteomes" id="UP001163046"/>
    </source>
</evidence>
<dbReference type="InterPro" id="IPR011009">
    <property type="entry name" value="Kinase-like_dom_sf"/>
</dbReference>
<dbReference type="GO" id="GO:0005524">
    <property type="term" value="F:ATP binding"/>
    <property type="evidence" value="ECO:0007669"/>
    <property type="project" value="InterPro"/>
</dbReference>
<dbReference type="OrthoDB" id="5966694at2759"/>
<dbReference type="PANTHER" id="PTHR24416:SF617">
    <property type="entry name" value="RET ONCOGENE, ISOFORM A"/>
    <property type="match status" value="1"/>
</dbReference>
<dbReference type="Proteomes" id="UP001163046">
    <property type="component" value="Unassembled WGS sequence"/>
</dbReference>
<dbReference type="Pfam" id="PF07714">
    <property type="entry name" value="PK_Tyr_Ser-Thr"/>
    <property type="match status" value="1"/>
</dbReference>
<dbReference type="SUPFAM" id="SSF56112">
    <property type="entry name" value="Protein kinase-like (PK-like)"/>
    <property type="match status" value="1"/>
</dbReference>
<dbReference type="SMART" id="SM00219">
    <property type="entry name" value="TyrKc"/>
    <property type="match status" value="1"/>
</dbReference>
<protein>
    <recommendedName>
        <fullName evidence="2">Protein kinase domain-containing protein</fullName>
    </recommendedName>
</protein>
<dbReference type="GO" id="GO:0004714">
    <property type="term" value="F:transmembrane receptor protein tyrosine kinase activity"/>
    <property type="evidence" value="ECO:0007669"/>
    <property type="project" value="TreeGrafter"/>
</dbReference>
<evidence type="ECO:0000256" key="1">
    <source>
        <dbReference type="SAM" id="MobiDB-lite"/>
    </source>
</evidence>
<dbReference type="PRINTS" id="PR00109">
    <property type="entry name" value="TYRKINASE"/>
</dbReference>
<feature type="region of interest" description="Disordered" evidence="1">
    <location>
        <begin position="147"/>
        <end position="171"/>
    </location>
</feature>
<organism evidence="3 4">
    <name type="scientific">Desmophyllum pertusum</name>
    <dbReference type="NCBI Taxonomy" id="174260"/>
    <lineage>
        <taxon>Eukaryota</taxon>
        <taxon>Metazoa</taxon>
        <taxon>Cnidaria</taxon>
        <taxon>Anthozoa</taxon>
        <taxon>Hexacorallia</taxon>
        <taxon>Scleractinia</taxon>
        <taxon>Caryophylliina</taxon>
        <taxon>Caryophylliidae</taxon>
        <taxon>Desmophyllum</taxon>
    </lineage>
</organism>
<name>A0A9X0CJZ7_9CNID</name>
<dbReference type="InterPro" id="IPR050122">
    <property type="entry name" value="RTK"/>
</dbReference>
<dbReference type="InterPro" id="IPR001245">
    <property type="entry name" value="Ser-Thr/Tyr_kinase_cat_dom"/>
</dbReference>
<feature type="domain" description="Protein kinase" evidence="2">
    <location>
        <begin position="1"/>
        <end position="99"/>
    </location>
</feature>
<evidence type="ECO:0000313" key="3">
    <source>
        <dbReference type="EMBL" id="KAJ7358771.1"/>
    </source>
</evidence>
<dbReference type="EMBL" id="MU827315">
    <property type="protein sequence ID" value="KAJ7358771.1"/>
    <property type="molecule type" value="Genomic_DNA"/>
</dbReference>
<dbReference type="GO" id="GO:0043235">
    <property type="term" value="C:receptor complex"/>
    <property type="evidence" value="ECO:0007669"/>
    <property type="project" value="TreeGrafter"/>
</dbReference>
<reference evidence="3" key="1">
    <citation type="submission" date="2023-01" db="EMBL/GenBank/DDBJ databases">
        <title>Genome assembly of the deep-sea coral Lophelia pertusa.</title>
        <authorList>
            <person name="Herrera S."/>
            <person name="Cordes E."/>
        </authorList>
    </citation>
    <scope>NUCLEOTIDE SEQUENCE</scope>
    <source>
        <strain evidence="3">USNM1676648</strain>
        <tissue evidence="3">Polyp</tissue>
    </source>
</reference>
<dbReference type="Gene3D" id="1.10.510.10">
    <property type="entry name" value="Transferase(Phosphotransferase) domain 1"/>
    <property type="match status" value="1"/>
</dbReference>
<dbReference type="PANTHER" id="PTHR24416">
    <property type="entry name" value="TYROSINE-PROTEIN KINASE RECEPTOR"/>
    <property type="match status" value="1"/>
</dbReference>
<sequence>MAVESLEQGIYTSQSDVWSFGVLLWEIETGGNAPYAGMAVSELLVKLKAGHRLEKPRYCTDWLYTVMLRCWNANPKTRPTFEELCDELNRMHKQETNYLAQTTIKENQPISTPPRKMYHQLNSLLLIARLSRLRTNRTKRSSLTLVPEATQRERKTSGGGLVAREKTSCAL</sequence>
<dbReference type="GO" id="GO:0005886">
    <property type="term" value="C:plasma membrane"/>
    <property type="evidence" value="ECO:0007669"/>
    <property type="project" value="TreeGrafter"/>
</dbReference>
<evidence type="ECO:0000259" key="2">
    <source>
        <dbReference type="PROSITE" id="PS50011"/>
    </source>
</evidence>
<dbReference type="InterPro" id="IPR000719">
    <property type="entry name" value="Prot_kinase_dom"/>
</dbReference>
<accession>A0A9X0CJZ7</accession>
<dbReference type="PROSITE" id="PS50011">
    <property type="entry name" value="PROTEIN_KINASE_DOM"/>
    <property type="match status" value="1"/>
</dbReference>
<dbReference type="InterPro" id="IPR020635">
    <property type="entry name" value="Tyr_kinase_cat_dom"/>
</dbReference>